<gene>
    <name evidence="4" type="ORF">TSAR_007030</name>
</gene>
<dbReference type="PANTHER" id="PTHR11783">
    <property type="entry name" value="SULFOTRANSFERASE SULT"/>
    <property type="match status" value="1"/>
</dbReference>
<dbReference type="SUPFAM" id="SSF52540">
    <property type="entry name" value="P-loop containing nucleoside triphosphate hydrolases"/>
    <property type="match status" value="1"/>
</dbReference>
<evidence type="ECO:0000256" key="1">
    <source>
        <dbReference type="ARBA" id="ARBA00005771"/>
    </source>
</evidence>
<dbReference type="OrthoDB" id="205623at2759"/>
<organism evidence="4 5">
    <name type="scientific">Trichomalopsis sarcophagae</name>
    <dbReference type="NCBI Taxonomy" id="543379"/>
    <lineage>
        <taxon>Eukaryota</taxon>
        <taxon>Metazoa</taxon>
        <taxon>Ecdysozoa</taxon>
        <taxon>Arthropoda</taxon>
        <taxon>Hexapoda</taxon>
        <taxon>Insecta</taxon>
        <taxon>Pterygota</taxon>
        <taxon>Neoptera</taxon>
        <taxon>Endopterygota</taxon>
        <taxon>Hymenoptera</taxon>
        <taxon>Apocrita</taxon>
        <taxon>Proctotrupomorpha</taxon>
        <taxon>Chalcidoidea</taxon>
        <taxon>Pteromalidae</taxon>
        <taxon>Pteromalinae</taxon>
        <taxon>Trichomalopsis</taxon>
    </lineage>
</organism>
<comment type="similarity">
    <text evidence="1">Belongs to the sulfotransferase 1 family.</text>
</comment>
<dbReference type="Pfam" id="PF00685">
    <property type="entry name" value="Sulfotransfer_1"/>
    <property type="match status" value="1"/>
</dbReference>
<reference evidence="4 5" key="1">
    <citation type="journal article" date="2017" name="Curr. Biol.">
        <title>The Evolution of Venom by Co-option of Single-Copy Genes.</title>
        <authorList>
            <person name="Martinson E.O."/>
            <person name="Mrinalini"/>
            <person name="Kelkar Y.D."/>
            <person name="Chang C.H."/>
            <person name="Werren J.H."/>
        </authorList>
    </citation>
    <scope>NUCLEOTIDE SEQUENCE [LARGE SCALE GENOMIC DNA]</scope>
    <source>
        <strain evidence="4 5">Alberta</strain>
        <tissue evidence="4">Whole body</tissue>
    </source>
</reference>
<keyword evidence="2" id="KW-0808">Transferase</keyword>
<comment type="caution">
    <text evidence="4">The sequence shown here is derived from an EMBL/GenBank/DDBJ whole genome shotgun (WGS) entry which is preliminary data.</text>
</comment>
<evidence type="ECO:0000259" key="3">
    <source>
        <dbReference type="Pfam" id="PF00685"/>
    </source>
</evidence>
<name>A0A232EIK2_9HYME</name>
<sequence length="324" mass="37897">MACDLDRLAKETLSEKMRTNYLEFDGVVLPEEYKLYADQVENFEVYDDDVYVCSFQKSGTTWTQEMVWLIANDLDFEKAKTPINARFPFLEFSGTIMTARAAMRDPNMEVPSWVTKSVDFCKTFPRPRFIKSHHPFNLLPRQIRTGEKKPKIIYVARNPKDVCISFYHHSKLLEGFCGSFDDFCKLFLGDKLVYAPYWNHVRGFWERKDQDNMLFLLFEDMKKDLPSVVRKTAQFLGKTLDDSQVQALCKHLSFESMKVNPALNRVTTIAWIRSLNLSNDDSEKNEFIRNGNVGQWKATMSEEWIKKFDEWIAKNLASCKGLKF</sequence>
<evidence type="ECO:0000313" key="4">
    <source>
        <dbReference type="EMBL" id="OXU18207.1"/>
    </source>
</evidence>
<feature type="domain" description="Sulfotransferase" evidence="3">
    <location>
        <begin position="47"/>
        <end position="318"/>
    </location>
</feature>
<dbReference type="STRING" id="543379.A0A232EIK2"/>
<keyword evidence="5" id="KW-1185">Reference proteome</keyword>
<dbReference type="EMBL" id="NNAY01004201">
    <property type="protein sequence ID" value="OXU18207.1"/>
    <property type="molecule type" value="Genomic_DNA"/>
</dbReference>
<dbReference type="GO" id="GO:0008146">
    <property type="term" value="F:sulfotransferase activity"/>
    <property type="evidence" value="ECO:0007669"/>
    <property type="project" value="InterPro"/>
</dbReference>
<dbReference type="Proteomes" id="UP000215335">
    <property type="component" value="Unassembled WGS sequence"/>
</dbReference>
<proteinExistence type="inferred from homology"/>
<evidence type="ECO:0000313" key="5">
    <source>
        <dbReference type="Proteomes" id="UP000215335"/>
    </source>
</evidence>
<dbReference type="Gene3D" id="3.40.50.300">
    <property type="entry name" value="P-loop containing nucleotide triphosphate hydrolases"/>
    <property type="match status" value="1"/>
</dbReference>
<evidence type="ECO:0000256" key="2">
    <source>
        <dbReference type="ARBA" id="ARBA00022679"/>
    </source>
</evidence>
<protein>
    <recommendedName>
        <fullName evidence="3">Sulfotransferase domain-containing protein</fullName>
    </recommendedName>
</protein>
<dbReference type="InterPro" id="IPR000863">
    <property type="entry name" value="Sulfotransferase_dom"/>
</dbReference>
<dbReference type="InterPro" id="IPR027417">
    <property type="entry name" value="P-loop_NTPase"/>
</dbReference>
<dbReference type="AlphaFoldDB" id="A0A232EIK2"/>
<accession>A0A232EIK2</accession>